<evidence type="ECO:0000256" key="4">
    <source>
        <dbReference type="ARBA" id="ARBA00022840"/>
    </source>
</evidence>
<organism evidence="7 8">
    <name type="scientific">Caldiarchaeum subterraneum</name>
    <dbReference type="NCBI Taxonomy" id="311458"/>
    <lineage>
        <taxon>Archaea</taxon>
        <taxon>Nitrososphaerota</taxon>
        <taxon>Candidatus Caldarchaeales</taxon>
        <taxon>Candidatus Caldarchaeaceae</taxon>
        <taxon>Candidatus Caldarchaeum</taxon>
    </lineage>
</organism>
<evidence type="ECO:0000259" key="6">
    <source>
        <dbReference type="PROSITE" id="PS50893"/>
    </source>
</evidence>
<keyword evidence="3" id="KW-0547">Nucleotide-binding</keyword>
<dbReference type="InterPro" id="IPR017871">
    <property type="entry name" value="ABC_transporter-like_CS"/>
</dbReference>
<dbReference type="GO" id="GO:0005524">
    <property type="term" value="F:ATP binding"/>
    <property type="evidence" value="ECO:0007669"/>
    <property type="project" value="UniProtKB-KW"/>
</dbReference>
<dbReference type="SUPFAM" id="SSF52540">
    <property type="entry name" value="P-loop containing nucleoside triphosphate hydrolases"/>
    <property type="match status" value="1"/>
</dbReference>
<dbReference type="InterPro" id="IPR003593">
    <property type="entry name" value="AAA+_ATPase"/>
</dbReference>
<accession>A0A832ZWU0</accession>
<dbReference type="PROSITE" id="PS50893">
    <property type="entry name" value="ABC_TRANSPORTER_2"/>
    <property type="match status" value="1"/>
</dbReference>
<dbReference type="Proteomes" id="UP000608579">
    <property type="component" value="Unassembled WGS sequence"/>
</dbReference>
<evidence type="ECO:0000313" key="7">
    <source>
        <dbReference type="EMBL" id="HIQ30327.1"/>
    </source>
</evidence>
<dbReference type="Pfam" id="PF00005">
    <property type="entry name" value="ABC_tran"/>
    <property type="match status" value="1"/>
</dbReference>
<feature type="domain" description="ABC transporter" evidence="6">
    <location>
        <begin position="1"/>
        <end position="221"/>
    </location>
</feature>
<dbReference type="PANTHER" id="PTHR43820:SF4">
    <property type="entry name" value="HIGH-AFFINITY BRANCHED-CHAIN AMINO ACID TRANSPORT ATP-BINDING PROTEIN LIVF"/>
    <property type="match status" value="1"/>
</dbReference>
<keyword evidence="5" id="KW-0029">Amino-acid transport</keyword>
<gene>
    <name evidence="7" type="ORF">EYH45_07160</name>
</gene>
<dbReference type="AlphaFoldDB" id="A0A832ZWU0"/>
<dbReference type="InterPro" id="IPR003439">
    <property type="entry name" value="ABC_transporter-like_ATP-bd"/>
</dbReference>
<dbReference type="CDD" id="cd03224">
    <property type="entry name" value="ABC_TM1139_LivF_branched"/>
    <property type="match status" value="1"/>
</dbReference>
<evidence type="ECO:0000256" key="3">
    <source>
        <dbReference type="ARBA" id="ARBA00022741"/>
    </source>
</evidence>
<dbReference type="PANTHER" id="PTHR43820">
    <property type="entry name" value="HIGH-AFFINITY BRANCHED-CHAIN AMINO ACID TRANSPORT ATP-BINDING PROTEIN LIVF"/>
    <property type="match status" value="1"/>
</dbReference>
<evidence type="ECO:0000256" key="1">
    <source>
        <dbReference type="ARBA" id="ARBA00005417"/>
    </source>
</evidence>
<dbReference type="GO" id="GO:0015807">
    <property type="term" value="P:L-amino acid transport"/>
    <property type="evidence" value="ECO:0007669"/>
    <property type="project" value="TreeGrafter"/>
</dbReference>
<keyword evidence="2" id="KW-0813">Transport</keyword>
<sequence>MQALWDVGLEVETGEVVAIIGANGAGKTTLLKTIAGLIRPKNGRIILDSFDISKYEAYKRTELGISYVPAERELFPQMTVIENLELGAFTKRARKRKEENLELVFRLFPRLKERKNQLAGTMSGGEQQMLAIARGMMTCPTILMLDEPSTGLAPKLVAELFEVIRKITEENLTVLLVEQHMTQALSVADRGYVLETGRITLSGSGEELLVNPLVKQAYLGV</sequence>
<dbReference type="GO" id="GO:0015658">
    <property type="term" value="F:branched-chain amino acid transmembrane transporter activity"/>
    <property type="evidence" value="ECO:0007669"/>
    <property type="project" value="TreeGrafter"/>
</dbReference>
<evidence type="ECO:0000256" key="5">
    <source>
        <dbReference type="ARBA" id="ARBA00022970"/>
    </source>
</evidence>
<reference evidence="7" key="1">
    <citation type="journal article" date="2020" name="ISME J.">
        <title>Gammaproteobacteria mediating utilization of methyl-, sulfur- and petroleum organic compounds in deep ocean hydrothermal plumes.</title>
        <authorList>
            <person name="Zhou Z."/>
            <person name="Liu Y."/>
            <person name="Pan J."/>
            <person name="Cron B.R."/>
            <person name="Toner B.M."/>
            <person name="Anantharaman K."/>
            <person name="Breier J.A."/>
            <person name="Dick G.J."/>
            <person name="Li M."/>
        </authorList>
    </citation>
    <scope>NUCLEOTIDE SEQUENCE</scope>
    <source>
        <strain evidence="7">SZUA-1515</strain>
    </source>
</reference>
<dbReference type="InterPro" id="IPR052156">
    <property type="entry name" value="BCAA_Transport_ATP-bd_LivF"/>
</dbReference>
<dbReference type="Gene3D" id="3.40.50.300">
    <property type="entry name" value="P-loop containing nucleotide triphosphate hydrolases"/>
    <property type="match status" value="1"/>
</dbReference>
<proteinExistence type="inferred from homology"/>
<dbReference type="GO" id="GO:0016887">
    <property type="term" value="F:ATP hydrolysis activity"/>
    <property type="evidence" value="ECO:0007669"/>
    <property type="project" value="InterPro"/>
</dbReference>
<keyword evidence="4 7" id="KW-0067">ATP-binding</keyword>
<protein>
    <submittedName>
        <fullName evidence="7">ABC transporter ATP-binding protein</fullName>
    </submittedName>
</protein>
<evidence type="ECO:0000256" key="2">
    <source>
        <dbReference type="ARBA" id="ARBA00022448"/>
    </source>
</evidence>
<dbReference type="SMART" id="SM00382">
    <property type="entry name" value="AAA"/>
    <property type="match status" value="1"/>
</dbReference>
<comment type="similarity">
    <text evidence="1">Belongs to the ABC transporter superfamily.</text>
</comment>
<evidence type="ECO:0000313" key="8">
    <source>
        <dbReference type="Proteomes" id="UP000608579"/>
    </source>
</evidence>
<dbReference type="PROSITE" id="PS00211">
    <property type="entry name" value="ABC_TRANSPORTER_1"/>
    <property type="match status" value="1"/>
</dbReference>
<dbReference type="InterPro" id="IPR027417">
    <property type="entry name" value="P-loop_NTPase"/>
</dbReference>
<comment type="caution">
    <text evidence="7">The sequence shown here is derived from an EMBL/GenBank/DDBJ whole genome shotgun (WGS) entry which is preliminary data.</text>
</comment>
<name>A0A832ZWU0_CALS0</name>
<dbReference type="EMBL" id="DQVM01000138">
    <property type="protein sequence ID" value="HIQ30327.1"/>
    <property type="molecule type" value="Genomic_DNA"/>
</dbReference>